<evidence type="ECO:0000313" key="2">
    <source>
        <dbReference type="Proteomes" id="UP000814033"/>
    </source>
</evidence>
<reference evidence="1" key="2">
    <citation type="journal article" date="2022" name="New Phytol.">
        <title>Evolutionary transition to the ectomycorrhizal habit in the genomes of a hyperdiverse lineage of mushroom-forming fungi.</title>
        <authorList>
            <person name="Looney B."/>
            <person name="Miyauchi S."/>
            <person name="Morin E."/>
            <person name="Drula E."/>
            <person name="Courty P.E."/>
            <person name="Kohler A."/>
            <person name="Kuo A."/>
            <person name="LaButti K."/>
            <person name="Pangilinan J."/>
            <person name="Lipzen A."/>
            <person name="Riley R."/>
            <person name="Andreopoulos W."/>
            <person name="He G."/>
            <person name="Johnson J."/>
            <person name="Nolan M."/>
            <person name="Tritt A."/>
            <person name="Barry K.W."/>
            <person name="Grigoriev I.V."/>
            <person name="Nagy L.G."/>
            <person name="Hibbett D."/>
            <person name="Henrissat B."/>
            <person name="Matheny P.B."/>
            <person name="Labbe J."/>
            <person name="Martin F.M."/>
        </authorList>
    </citation>
    <scope>NUCLEOTIDE SEQUENCE</scope>
    <source>
        <strain evidence="1">FP105234-sp</strain>
    </source>
</reference>
<evidence type="ECO:0000313" key="1">
    <source>
        <dbReference type="EMBL" id="KAI0042942.1"/>
    </source>
</evidence>
<name>A0ACB8RGB1_9AGAM</name>
<keyword evidence="2" id="KW-1185">Reference proteome</keyword>
<sequence length="166" mass="18009">MPGAACGAVRAFSPSHFQATPWRHPGADRRHMGGQLPKPRQRSSAQCGFAEETLPALSHCAKQRRLARATRLAAHIPGPYAISSWSPTTPVPWRSTACPLDYADTASCGFFAVPELRAHFRAFVMVEGLTFFRTATRSSRTTSPPSRCTTTACQHTGPRTPRACAS</sequence>
<comment type="caution">
    <text evidence="1">The sequence shown here is derived from an EMBL/GenBank/DDBJ whole genome shotgun (WGS) entry which is preliminary data.</text>
</comment>
<proteinExistence type="predicted"/>
<reference evidence="1" key="1">
    <citation type="submission" date="2021-02" db="EMBL/GenBank/DDBJ databases">
        <authorList>
            <consortium name="DOE Joint Genome Institute"/>
            <person name="Ahrendt S."/>
            <person name="Looney B.P."/>
            <person name="Miyauchi S."/>
            <person name="Morin E."/>
            <person name="Drula E."/>
            <person name="Courty P.E."/>
            <person name="Chicoki N."/>
            <person name="Fauchery L."/>
            <person name="Kohler A."/>
            <person name="Kuo A."/>
            <person name="Labutti K."/>
            <person name="Pangilinan J."/>
            <person name="Lipzen A."/>
            <person name="Riley R."/>
            <person name="Andreopoulos W."/>
            <person name="He G."/>
            <person name="Johnson J."/>
            <person name="Barry K.W."/>
            <person name="Grigoriev I.V."/>
            <person name="Nagy L."/>
            <person name="Hibbett D."/>
            <person name="Henrissat B."/>
            <person name="Matheny P.B."/>
            <person name="Labbe J."/>
            <person name="Martin F."/>
        </authorList>
    </citation>
    <scope>NUCLEOTIDE SEQUENCE</scope>
    <source>
        <strain evidence="1">FP105234-sp</strain>
    </source>
</reference>
<organism evidence="1 2">
    <name type="scientific">Auriscalpium vulgare</name>
    <dbReference type="NCBI Taxonomy" id="40419"/>
    <lineage>
        <taxon>Eukaryota</taxon>
        <taxon>Fungi</taxon>
        <taxon>Dikarya</taxon>
        <taxon>Basidiomycota</taxon>
        <taxon>Agaricomycotina</taxon>
        <taxon>Agaricomycetes</taxon>
        <taxon>Russulales</taxon>
        <taxon>Auriscalpiaceae</taxon>
        <taxon>Auriscalpium</taxon>
    </lineage>
</organism>
<dbReference type="EMBL" id="MU276040">
    <property type="protein sequence ID" value="KAI0042942.1"/>
    <property type="molecule type" value="Genomic_DNA"/>
</dbReference>
<gene>
    <name evidence="1" type="ORF">FA95DRAFT_507453</name>
</gene>
<protein>
    <submittedName>
        <fullName evidence="1">Uncharacterized protein</fullName>
    </submittedName>
</protein>
<accession>A0ACB8RGB1</accession>
<dbReference type="Proteomes" id="UP000814033">
    <property type="component" value="Unassembled WGS sequence"/>
</dbReference>